<reference evidence="2 3" key="1">
    <citation type="submission" date="2019-03" db="EMBL/GenBank/DDBJ databases">
        <title>Paraburkholderia sp. 7MH5, isolated from subtropical forest soil.</title>
        <authorList>
            <person name="Gao Z.-H."/>
            <person name="Qiu L.-H."/>
        </authorList>
    </citation>
    <scope>NUCLEOTIDE SEQUENCE [LARGE SCALE GENOMIC DNA]</scope>
    <source>
        <strain evidence="2 3">7MH5</strain>
    </source>
</reference>
<protein>
    <submittedName>
        <fullName evidence="2">Nuclear transport factor 2 family protein</fullName>
    </submittedName>
</protein>
<dbReference type="RefSeq" id="WP_134750789.1">
    <property type="nucleotide sequence ID" value="NZ_CP038149.1"/>
</dbReference>
<dbReference type="Proteomes" id="UP000295727">
    <property type="component" value="Chromosome 2"/>
</dbReference>
<evidence type="ECO:0000313" key="2">
    <source>
        <dbReference type="EMBL" id="QBQ98724.1"/>
    </source>
</evidence>
<dbReference type="SUPFAM" id="SSF54427">
    <property type="entry name" value="NTF2-like"/>
    <property type="match status" value="1"/>
</dbReference>
<dbReference type="InterPro" id="IPR032710">
    <property type="entry name" value="NTF2-like_dom_sf"/>
</dbReference>
<evidence type="ECO:0000313" key="3">
    <source>
        <dbReference type="Proteomes" id="UP000295727"/>
    </source>
</evidence>
<evidence type="ECO:0000259" key="1">
    <source>
        <dbReference type="Pfam" id="PF13577"/>
    </source>
</evidence>
<keyword evidence="3" id="KW-1185">Reference proteome</keyword>
<dbReference type="InterPro" id="IPR037401">
    <property type="entry name" value="SnoaL-like"/>
</dbReference>
<accession>A0A4P7CX25</accession>
<dbReference type="AlphaFoldDB" id="A0A4P7CX25"/>
<dbReference type="OrthoDB" id="9102349at2"/>
<dbReference type="EMBL" id="CP038149">
    <property type="protein sequence ID" value="QBQ98724.1"/>
    <property type="molecule type" value="Genomic_DNA"/>
</dbReference>
<dbReference type="Gene3D" id="3.10.450.50">
    <property type="match status" value="1"/>
</dbReference>
<organism evidence="2 3">
    <name type="scientific">Paraburkholderia pallida</name>
    <dbReference type="NCBI Taxonomy" id="2547399"/>
    <lineage>
        <taxon>Bacteria</taxon>
        <taxon>Pseudomonadati</taxon>
        <taxon>Pseudomonadota</taxon>
        <taxon>Betaproteobacteria</taxon>
        <taxon>Burkholderiales</taxon>
        <taxon>Burkholderiaceae</taxon>
        <taxon>Paraburkholderia</taxon>
    </lineage>
</organism>
<sequence length="151" mass="17194">MRPFEEDDVESMRARRACEEAVLAFVRAFDDGRPDAMLLHFAPDGVWERADGTVAGHDGIVQMMQRRSQAMRVRHVITNMIATLHGADEASVKSYVTVYRHDEAVPDGKPAPLRGPALVGEYTDELRRIDGRWRIGRKQVQAWFKAMEENK</sequence>
<proteinExistence type="predicted"/>
<gene>
    <name evidence="2" type="ORF">E1956_15705</name>
</gene>
<feature type="domain" description="SnoaL-like" evidence="1">
    <location>
        <begin position="11"/>
        <end position="137"/>
    </location>
</feature>
<dbReference type="CDD" id="cd00531">
    <property type="entry name" value="NTF2_like"/>
    <property type="match status" value="1"/>
</dbReference>
<dbReference type="Pfam" id="PF13577">
    <property type="entry name" value="SnoaL_4"/>
    <property type="match status" value="1"/>
</dbReference>
<name>A0A4P7CX25_9BURK</name>
<dbReference type="KEGG" id="ppai:E1956_15705"/>